<evidence type="ECO:0000313" key="4">
    <source>
        <dbReference type="EMBL" id="SNR83809.1"/>
    </source>
</evidence>
<dbReference type="GO" id="GO:0008745">
    <property type="term" value="F:N-acetylmuramoyl-L-alanine amidase activity"/>
    <property type="evidence" value="ECO:0007669"/>
    <property type="project" value="InterPro"/>
</dbReference>
<evidence type="ECO:0000256" key="1">
    <source>
        <dbReference type="ARBA" id="ARBA00007553"/>
    </source>
</evidence>
<dbReference type="Gene3D" id="2.60.120.260">
    <property type="entry name" value="Galactose-binding domain-like"/>
    <property type="match status" value="1"/>
</dbReference>
<dbReference type="SMART" id="SM00701">
    <property type="entry name" value="PGRP"/>
    <property type="match status" value="1"/>
</dbReference>
<dbReference type="OrthoDB" id="514320at2"/>
<proteinExistence type="inferred from homology"/>
<dbReference type="GO" id="GO:0009253">
    <property type="term" value="P:peptidoglycan catabolic process"/>
    <property type="evidence" value="ECO:0007669"/>
    <property type="project" value="InterPro"/>
</dbReference>
<feature type="region of interest" description="Disordered" evidence="2">
    <location>
        <begin position="184"/>
        <end position="263"/>
    </location>
</feature>
<dbReference type="PANTHER" id="PTHR11022">
    <property type="entry name" value="PEPTIDOGLYCAN RECOGNITION PROTEIN"/>
    <property type="match status" value="1"/>
</dbReference>
<dbReference type="GO" id="GO:0008270">
    <property type="term" value="F:zinc ion binding"/>
    <property type="evidence" value="ECO:0007669"/>
    <property type="project" value="InterPro"/>
</dbReference>
<gene>
    <name evidence="4" type="ORF">SAMN05216252_101352</name>
</gene>
<organism evidence="4 5">
    <name type="scientific">Actinacidiphila glaucinigra</name>
    <dbReference type="NCBI Taxonomy" id="235986"/>
    <lineage>
        <taxon>Bacteria</taxon>
        <taxon>Bacillati</taxon>
        <taxon>Actinomycetota</taxon>
        <taxon>Actinomycetes</taxon>
        <taxon>Kitasatosporales</taxon>
        <taxon>Streptomycetaceae</taxon>
        <taxon>Actinacidiphila</taxon>
    </lineage>
</organism>
<protein>
    <submittedName>
        <fullName evidence="4">N-acetylmuramoyl-L-alanine amidase</fullName>
    </submittedName>
</protein>
<keyword evidence="5" id="KW-1185">Reference proteome</keyword>
<dbReference type="InterPro" id="IPR036505">
    <property type="entry name" value="Amidase/PGRP_sf"/>
</dbReference>
<dbReference type="InterPro" id="IPR006619">
    <property type="entry name" value="PGRP_domain_met/bac"/>
</dbReference>
<dbReference type="EMBL" id="FZOF01000001">
    <property type="protein sequence ID" value="SNR83809.1"/>
    <property type="molecule type" value="Genomic_DNA"/>
</dbReference>
<name>A0A238ZL01_9ACTN</name>
<reference evidence="4 5" key="1">
    <citation type="submission" date="2017-06" db="EMBL/GenBank/DDBJ databases">
        <authorList>
            <person name="Kim H.J."/>
            <person name="Triplett B.A."/>
        </authorList>
    </citation>
    <scope>NUCLEOTIDE SEQUENCE [LARGE SCALE GENOMIC DNA]</scope>
    <source>
        <strain evidence="4 5">CGMCC 4.1858</strain>
    </source>
</reference>
<dbReference type="PANTHER" id="PTHR11022:SF41">
    <property type="entry name" value="PEPTIDOGLYCAN-RECOGNITION PROTEIN LC-RELATED"/>
    <property type="match status" value="1"/>
</dbReference>
<dbReference type="InterPro" id="IPR015510">
    <property type="entry name" value="PGRP"/>
</dbReference>
<feature type="domain" description="Peptidoglycan recognition protein family" evidence="3">
    <location>
        <begin position="255"/>
        <end position="433"/>
    </location>
</feature>
<accession>A0A238ZL01</accession>
<dbReference type="Pfam" id="PF01510">
    <property type="entry name" value="Amidase_2"/>
    <property type="match status" value="1"/>
</dbReference>
<comment type="similarity">
    <text evidence="1">Belongs to the N-acetylmuramoyl-L-alanine amidase 2 family.</text>
</comment>
<dbReference type="RefSeq" id="WP_089221782.1">
    <property type="nucleotide sequence ID" value="NZ_FZOF01000001.1"/>
</dbReference>
<dbReference type="AlphaFoldDB" id="A0A238ZL01"/>
<dbReference type="SUPFAM" id="SSF55846">
    <property type="entry name" value="N-acetylmuramoyl-L-alanine amidase-like"/>
    <property type="match status" value="1"/>
</dbReference>
<evidence type="ECO:0000313" key="5">
    <source>
        <dbReference type="Proteomes" id="UP000198280"/>
    </source>
</evidence>
<feature type="compositionally biased region" description="Low complexity" evidence="2">
    <location>
        <begin position="197"/>
        <end position="251"/>
    </location>
</feature>
<dbReference type="CDD" id="cd06583">
    <property type="entry name" value="PGRP"/>
    <property type="match status" value="1"/>
</dbReference>
<dbReference type="Proteomes" id="UP000198280">
    <property type="component" value="Unassembled WGS sequence"/>
</dbReference>
<dbReference type="Gene3D" id="3.40.80.10">
    <property type="entry name" value="Peptidoglycan recognition protein-like"/>
    <property type="match status" value="1"/>
</dbReference>
<evidence type="ECO:0000259" key="3">
    <source>
        <dbReference type="SMART" id="SM00701"/>
    </source>
</evidence>
<evidence type="ECO:0000256" key="2">
    <source>
        <dbReference type="SAM" id="MobiDB-lite"/>
    </source>
</evidence>
<dbReference type="InterPro" id="IPR002502">
    <property type="entry name" value="Amidase_domain"/>
</dbReference>
<sequence>MRRIRLRGRAWLAIGAVVLGGAGVITAASVASGPEGTASSAASKGPVKTQVDALALKGTGGERELPQQRTDAFGTLGVTWDDPKEELDGTVQLRVRTQKTGKWSDWFGIETHNDDAPDAGAESAGRGGTPPLWVGWSDGVQARVRSDKGAAGLPKGMKLTLVGESDKKSSVDVAMAPAAFAVDAEDTASPSADPTVTASPSETTEPATTEPSTTEPSATESSAPASSAPASSSPPATSSPTASASTPPTSTVPQPHILTRKEWGADESIREQTEPDYAPNGVQVVFVHHAATYDPYTHSGDYSCADSPSIIRGIYTYHVTKEDDPYRDIGYNFLVDKCGTIFEGRYGGVDRPVVGAQTYGYNTGSAGIAVLGYYQTDDTVTKATPITSQMLGSVSALATWKLGLKKIDPNPGTKSQTVNGKAFYPISGHRDGFATECPGQNLYDKLGTIRTYASAVAAPKLSSVKGATLSGTSYYTKGTATVSWTESTPTAVIKRFEVLVDGKVAATAKATATSAPITVAAGRHTVTVRAVHMSNKTATSASSYSVVGDTTKPTFTTAPSVKIRNATVSSTSVPVSVTWKAADTGALKSVAATAPSTATFGPTTTSWSTTGKVNTAVTYGLKATDAAGNYTTASVSRTAAILQETSATKSGTWSTKSSTSYLGGKSYTSSSKNASLTWTFTGRSVGWVVSRASTSGQAYVYVDGVKTATVDLKTSTTAYRQTIWSKSWSTSAKHTLKIVVVGTSGRPAITTDGITYVK</sequence>